<evidence type="ECO:0000259" key="3">
    <source>
        <dbReference type="Pfam" id="PF20737"/>
    </source>
</evidence>
<feature type="domain" description="Non-reducing end beta-L-arabinofuranosidase-like GH127 middle" evidence="2">
    <location>
        <begin position="418"/>
        <end position="507"/>
    </location>
</feature>
<gene>
    <name evidence="4" type="ORF">DPQ25_13460</name>
</gene>
<keyword evidence="5" id="KW-1185">Reference proteome</keyword>
<name>A0A328U7W3_9FIRM</name>
<dbReference type="PANTHER" id="PTHR43465:SF2">
    <property type="entry name" value="DUF1680 DOMAIN PROTEIN (AFU_ORTHOLOGUE AFUA_1G08910)"/>
    <property type="match status" value="1"/>
</dbReference>
<sequence>MKHQQRVDFSKVSIDGGFWKAKQDMVAGTSLMAVYARFAETGRFEALKLNGVEGQPDTPHIFWDSDTAKWIESAAYVLQKRPNPELERLVDSLVDDMVESQMPDGYFQSHFQTVEPENRWTRRQDHELYCAGHLMEAAVAYYEATGKDAFLKMVCRMADHIERVFVREGSAKFHSPGHEEIELALVRLYHCTGERRYLELAEYFVNVRGTAKDHDSSYAWCNPRYYQAHLPVREQTTAEGHAVRAVYLYNAMARLALETGDERLCSAAKKIFNNIADRRMYITGGIGSSSVGEAFTVDYHLPNLTAYAESCAALGLALFAQQMAQIDEDARYADVAERAMYNGFLSSISLDGKAFFYENPLEIDPMLHHKDVSVDENKERFPIMQRKEVFECSCCPPNITRFIASIGNFLYTHERGMVYVHQYMESSARFETEAGPVSLVQRTAYPYDGAVAIDVQGVRELALRIPGWCGEWSAMVDGNAVQPQCRRGYALLALDGGSHTVELTLAMPVCLVAANPKVQQDAGRVAVMRGPLVYCLEGVDNGAYLRDIRVDRAADWSIGWENGLGVQALSCTGWRRRLDPAAPLYAPLQDDLEPASLKWIPYFAFANRGETEMIVWVQVR</sequence>
<dbReference type="InterPro" id="IPR008928">
    <property type="entry name" value="6-hairpin_glycosidase_sf"/>
</dbReference>
<proteinExistence type="predicted"/>
<reference evidence="4 5" key="1">
    <citation type="submission" date="2018-06" db="EMBL/GenBank/DDBJ databases">
        <title>Noncontiguous genome sequence of Ruminococcaceae bacterium ASD2818.</title>
        <authorList>
            <person name="Chaplin A.V."/>
            <person name="Sokolova S.R."/>
            <person name="Kochetkova T.O."/>
            <person name="Goltsov A.Y."/>
            <person name="Trofimov D.Y."/>
            <person name="Efimov B.A."/>
        </authorList>
    </citation>
    <scope>NUCLEOTIDE SEQUENCE [LARGE SCALE GENOMIC DNA]</scope>
    <source>
        <strain evidence="4 5">ASD2818</strain>
    </source>
</reference>
<dbReference type="InterPro" id="IPR012878">
    <property type="entry name" value="Beta-AFase-like_GH127_cat"/>
</dbReference>
<feature type="domain" description="Non-reducing end beta-L-arabinofuranosidase-like GH127 C-terminal" evidence="3">
    <location>
        <begin position="509"/>
        <end position="617"/>
    </location>
</feature>
<keyword evidence="4" id="KW-0378">Hydrolase</keyword>
<evidence type="ECO:0000313" key="4">
    <source>
        <dbReference type="EMBL" id="RAQ22144.1"/>
    </source>
</evidence>
<dbReference type="PANTHER" id="PTHR43465">
    <property type="entry name" value="DUF1680 DOMAIN PROTEIN (AFU_ORTHOLOGUE AFUA_1G08910)"/>
    <property type="match status" value="1"/>
</dbReference>
<dbReference type="InterPro" id="IPR049174">
    <property type="entry name" value="Beta-AFase-like"/>
</dbReference>
<dbReference type="InterPro" id="IPR049046">
    <property type="entry name" value="Beta-AFase-like_GH127_middle"/>
</dbReference>
<dbReference type="SUPFAM" id="SSF48208">
    <property type="entry name" value="Six-hairpin glycosidases"/>
    <property type="match status" value="1"/>
</dbReference>
<evidence type="ECO:0000259" key="2">
    <source>
        <dbReference type="Pfam" id="PF20736"/>
    </source>
</evidence>
<dbReference type="InterPro" id="IPR049049">
    <property type="entry name" value="Beta-AFase-like_GH127_C"/>
</dbReference>
<dbReference type="GO" id="GO:0016787">
    <property type="term" value="F:hydrolase activity"/>
    <property type="evidence" value="ECO:0007669"/>
    <property type="project" value="UniProtKB-KW"/>
</dbReference>
<evidence type="ECO:0000313" key="5">
    <source>
        <dbReference type="Proteomes" id="UP000249377"/>
    </source>
</evidence>
<dbReference type="EMBL" id="QLYR01000015">
    <property type="protein sequence ID" value="RAQ22144.1"/>
    <property type="molecule type" value="Genomic_DNA"/>
</dbReference>
<protein>
    <submittedName>
        <fullName evidence="4">Glycoside hydrolase family 127 protein</fullName>
    </submittedName>
</protein>
<organism evidence="4 5">
    <name type="scientific">Hydrogeniiclostridium mannosilyticum</name>
    <dbReference type="NCBI Taxonomy" id="2764322"/>
    <lineage>
        <taxon>Bacteria</taxon>
        <taxon>Bacillati</taxon>
        <taxon>Bacillota</taxon>
        <taxon>Clostridia</taxon>
        <taxon>Eubacteriales</taxon>
        <taxon>Acutalibacteraceae</taxon>
        <taxon>Hydrogeniiclostridium</taxon>
    </lineage>
</organism>
<dbReference type="AlphaFoldDB" id="A0A328U7W3"/>
<dbReference type="RefSeq" id="WP_112333693.1">
    <property type="nucleotide sequence ID" value="NZ_QLYR01000015.1"/>
</dbReference>
<dbReference type="Pfam" id="PF07944">
    <property type="entry name" value="Beta-AFase-like_GH127_cat"/>
    <property type="match status" value="1"/>
</dbReference>
<dbReference type="Gene3D" id="1.50.10.10">
    <property type="match status" value="1"/>
</dbReference>
<dbReference type="Pfam" id="PF20736">
    <property type="entry name" value="Glyco_hydro127M"/>
    <property type="match status" value="1"/>
</dbReference>
<dbReference type="Proteomes" id="UP000249377">
    <property type="component" value="Unassembled WGS sequence"/>
</dbReference>
<comment type="caution">
    <text evidence="4">The sequence shown here is derived from an EMBL/GenBank/DDBJ whole genome shotgun (WGS) entry which is preliminary data.</text>
</comment>
<dbReference type="Pfam" id="PF20737">
    <property type="entry name" value="Glyco_hydro127C"/>
    <property type="match status" value="1"/>
</dbReference>
<dbReference type="GO" id="GO:0005975">
    <property type="term" value="P:carbohydrate metabolic process"/>
    <property type="evidence" value="ECO:0007669"/>
    <property type="project" value="InterPro"/>
</dbReference>
<dbReference type="InterPro" id="IPR012341">
    <property type="entry name" value="6hp_glycosidase-like_sf"/>
</dbReference>
<evidence type="ECO:0000259" key="1">
    <source>
        <dbReference type="Pfam" id="PF07944"/>
    </source>
</evidence>
<accession>A0A328U7W3</accession>
<feature type="domain" description="Non-reducing end beta-L-arabinofuranosidase-like GH127 catalytic" evidence="1">
    <location>
        <begin position="12"/>
        <end position="407"/>
    </location>
</feature>